<organism evidence="2 3">
    <name type="scientific">Nyssa sinensis</name>
    <dbReference type="NCBI Taxonomy" id="561372"/>
    <lineage>
        <taxon>Eukaryota</taxon>
        <taxon>Viridiplantae</taxon>
        <taxon>Streptophyta</taxon>
        <taxon>Embryophyta</taxon>
        <taxon>Tracheophyta</taxon>
        <taxon>Spermatophyta</taxon>
        <taxon>Magnoliopsida</taxon>
        <taxon>eudicotyledons</taxon>
        <taxon>Gunneridae</taxon>
        <taxon>Pentapetalae</taxon>
        <taxon>asterids</taxon>
        <taxon>Cornales</taxon>
        <taxon>Nyssaceae</taxon>
        <taxon>Nyssa</taxon>
    </lineage>
</organism>
<reference evidence="2 3" key="1">
    <citation type="submission" date="2019-09" db="EMBL/GenBank/DDBJ databases">
        <title>A chromosome-level genome assembly of the Chinese tupelo Nyssa sinensis.</title>
        <authorList>
            <person name="Yang X."/>
            <person name="Kang M."/>
            <person name="Yang Y."/>
            <person name="Xiong H."/>
            <person name="Wang M."/>
            <person name="Zhang Z."/>
            <person name="Wang Z."/>
            <person name="Wu H."/>
            <person name="Ma T."/>
            <person name="Liu J."/>
            <person name="Xi Z."/>
        </authorList>
    </citation>
    <scope>NUCLEOTIDE SEQUENCE [LARGE SCALE GENOMIC DNA]</scope>
    <source>
        <strain evidence="2">J267</strain>
        <tissue evidence="2">Leaf</tissue>
    </source>
</reference>
<dbReference type="EMBL" id="CM018035">
    <property type="protein sequence ID" value="KAA8542447.1"/>
    <property type="molecule type" value="Genomic_DNA"/>
</dbReference>
<dbReference type="AlphaFoldDB" id="A0A5J5BKV5"/>
<feature type="compositionally biased region" description="Polar residues" evidence="1">
    <location>
        <begin position="31"/>
        <end position="50"/>
    </location>
</feature>
<dbReference type="Proteomes" id="UP000325577">
    <property type="component" value="Linkage Group LG12"/>
</dbReference>
<evidence type="ECO:0000313" key="2">
    <source>
        <dbReference type="EMBL" id="KAA8542447.1"/>
    </source>
</evidence>
<accession>A0A5J5BKV5</accession>
<proteinExistence type="predicted"/>
<keyword evidence="3" id="KW-1185">Reference proteome</keyword>
<name>A0A5J5BKV5_9ASTE</name>
<gene>
    <name evidence="2" type="ORF">F0562_023417</name>
</gene>
<feature type="region of interest" description="Disordered" evidence="1">
    <location>
        <begin position="31"/>
        <end position="90"/>
    </location>
</feature>
<evidence type="ECO:0000256" key="1">
    <source>
        <dbReference type="SAM" id="MobiDB-lite"/>
    </source>
</evidence>
<sequence length="90" mass="9739">MISKGLRSYAYEQRMAESEYMKYKDLAPSIICSSNGGSKRSEPKSINNERPTPRSVAGPRRYPTAKPSSPLSSPGMTSTAAGITGRPNDN</sequence>
<feature type="compositionally biased region" description="Polar residues" evidence="1">
    <location>
        <begin position="66"/>
        <end position="81"/>
    </location>
</feature>
<evidence type="ECO:0000313" key="3">
    <source>
        <dbReference type="Proteomes" id="UP000325577"/>
    </source>
</evidence>
<protein>
    <submittedName>
        <fullName evidence="2">Uncharacterized protein</fullName>
    </submittedName>
</protein>